<feature type="compositionally biased region" description="Polar residues" evidence="1">
    <location>
        <begin position="40"/>
        <end position="51"/>
    </location>
</feature>
<proteinExistence type="predicted"/>
<feature type="compositionally biased region" description="Basic and acidic residues" evidence="1">
    <location>
        <begin position="268"/>
        <end position="280"/>
    </location>
</feature>
<organism evidence="2 3">
    <name type="scientific">Limulus polyphemus</name>
    <name type="common">Atlantic horseshoe crab</name>
    <dbReference type="NCBI Taxonomy" id="6850"/>
    <lineage>
        <taxon>Eukaryota</taxon>
        <taxon>Metazoa</taxon>
        <taxon>Ecdysozoa</taxon>
        <taxon>Arthropoda</taxon>
        <taxon>Chelicerata</taxon>
        <taxon>Merostomata</taxon>
        <taxon>Xiphosura</taxon>
        <taxon>Limulidae</taxon>
        <taxon>Limulus</taxon>
    </lineage>
</organism>
<feature type="region of interest" description="Disordered" evidence="1">
    <location>
        <begin position="268"/>
        <end position="295"/>
    </location>
</feature>
<feature type="region of interest" description="Disordered" evidence="1">
    <location>
        <begin position="459"/>
        <end position="506"/>
    </location>
</feature>
<dbReference type="RefSeq" id="XP_022245559.1">
    <property type="nucleotide sequence ID" value="XM_022389851.1"/>
</dbReference>
<feature type="region of interest" description="Disordered" evidence="1">
    <location>
        <begin position="40"/>
        <end position="62"/>
    </location>
</feature>
<keyword evidence="2" id="KW-1185">Reference proteome</keyword>
<evidence type="ECO:0000313" key="3">
    <source>
        <dbReference type="RefSeq" id="XP_022245559.1"/>
    </source>
</evidence>
<name>A0ABM1SPK3_LIMPO</name>
<accession>A0ABM1SPK3</accession>
<feature type="compositionally biased region" description="Basic and acidic residues" evidence="1">
    <location>
        <begin position="52"/>
        <end position="62"/>
    </location>
</feature>
<protein>
    <submittedName>
        <fullName evidence="3">Uncharacterized protein LOC106462552</fullName>
    </submittedName>
</protein>
<feature type="compositionally biased region" description="Basic and acidic residues" evidence="1">
    <location>
        <begin position="493"/>
        <end position="506"/>
    </location>
</feature>
<evidence type="ECO:0000256" key="1">
    <source>
        <dbReference type="SAM" id="MobiDB-lite"/>
    </source>
</evidence>
<evidence type="ECO:0000313" key="2">
    <source>
        <dbReference type="Proteomes" id="UP000694941"/>
    </source>
</evidence>
<sequence>MAACCGQDAEERVSDENCTLHSQFWLTPLNQINVKNVSPTTVMSSSNSKNQELSEKSKKETDAALAELPEDELQKLLEEAVTFNRPSSEDSYLLQKLKEEHAELCKDVNQHTTLKADVSGACRNRRSRNCVSRTSSKNRSACMSEFFSCDPGIWEDVAKQSETFVRKRTGMLGRSREDCIVKGLVTVGSKQLKSQSSVDLTATKSYDPFDMMWSSGKGRRSKGLRVERAKSLSDSPSEVKFLKDSSFPVNRTSDLSFEMISSSLDTKSKLDSSKNLDKKSVHIPSTQSDLSSPELGGLFNHLDSSALIENQEETEDITDLFTQVNSSVFRQELRNSNHTQEFELKEIKKSVEETVNEETPLLKSSLSSCDNHYTRCKNDDDADDSCSGRVEVDDNTAMPRKLLDSNVEPSEKNADRKIHLEASYGRPQIGGNIMNIGIRSSYSILDEGLYLSDQSVNKTQKKKKKGGSEESRILSSVDANGNKSETTELFSSEAHHLKNDRMGGKY</sequence>
<feature type="compositionally biased region" description="Polar residues" evidence="1">
    <location>
        <begin position="473"/>
        <end position="490"/>
    </location>
</feature>
<gene>
    <name evidence="3" type="primary">LOC106462552</name>
</gene>
<dbReference type="Proteomes" id="UP000694941">
    <property type="component" value="Unplaced"/>
</dbReference>
<reference evidence="3" key="1">
    <citation type="submission" date="2025-08" db="UniProtKB">
        <authorList>
            <consortium name="RefSeq"/>
        </authorList>
    </citation>
    <scope>IDENTIFICATION</scope>
    <source>
        <tissue evidence="3">Muscle</tissue>
    </source>
</reference>
<dbReference type="GeneID" id="106462552"/>